<proteinExistence type="predicted"/>
<dbReference type="SUPFAM" id="SSF50630">
    <property type="entry name" value="Acid proteases"/>
    <property type="match status" value="1"/>
</dbReference>
<dbReference type="InterPro" id="IPR021109">
    <property type="entry name" value="Peptidase_aspartic_dom_sf"/>
</dbReference>
<sequence length="318" mass="36393">EGERVNCVIQRVLYSPKQPDTSQCHNIFRSHCSINRKVCDLIVDSGSCENFVAKKLVEHLKLPTEPHPNPYSIGWIKKGPTVKVTKICRMPLSIGKHYTSIVVCDVVDMDASHVLLGRPWQYDVDITYKGRDNIYVFTWGAHKIVMAPISNKPKDPKVGGQSFLTIVTKNAEFLADAKEVKKKLAEVNAKYKTAADSHRRVKVFKEGDMVMVFLKKERFPMGTYNKLKPRRYGPYKIVHRINDNAYVVDLPSSCDISATFNVIDLFEYHEEKPLYPDINSRSSSFQVEETDAVQLEEKFINQLGRQKPYRKASFKASF</sequence>
<evidence type="ECO:0000313" key="3">
    <source>
        <dbReference type="EMBL" id="GAV64369.1"/>
    </source>
</evidence>
<dbReference type="AlphaFoldDB" id="A0A1Q3B8W5"/>
<keyword evidence="3" id="KW-0645">Protease</keyword>
<name>A0A1Q3B8W5_CEPFO</name>
<feature type="coiled-coil region" evidence="1">
    <location>
        <begin position="170"/>
        <end position="197"/>
    </location>
</feature>
<accession>A0A1Q3B8W5</accession>
<dbReference type="Gene3D" id="2.40.70.10">
    <property type="entry name" value="Acid Proteases"/>
    <property type="match status" value="1"/>
</dbReference>
<dbReference type="Proteomes" id="UP000187406">
    <property type="component" value="Unassembled WGS sequence"/>
</dbReference>
<keyword evidence="1" id="KW-0175">Coiled coil</keyword>
<feature type="domain" description="Tf2-1-like SH3-like" evidence="2">
    <location>
        <begin position="207"/>
        <end position="269"/>
    </location>
</feature>
<feature type="non-terminal residue" evidence="3">
    <location>
        <position position="1"/>
    </location>
</feature>
<dbReference type="CDD" id="cd00303">
    <property type="entry name" value="retropepsin_like"/>
    <property type="match status" value="1"/>
</dbReference>
<dbReference type="GO" id="GO:0008233">
    <property type="term" value="F:peptidase activity"/>
    <property type="evidence" value="ECO:0007669"/>
    <property type="project" value="UniProtKB-KW"/>
</dbReference>
<dbReference type="OrthoDB" id="1934635at2759"/>
<comment type="caution">
    <text evidence="3">The sequence shown here is derived from an EMBL/GenBank/DDBJ whole genome shotgun (WGS) entry which is preliminary data.</text>
</comment>
<dbReference type="EMBL" id="BDDD01000342">
    <property type="protein sequence ID" value="GAV64369.1"/>
    <property type="molecule type" value="Genomic_DNA"/>
</dbReference>
<reference evidence="4" key="1">
    <citation type="submission" date="2016-04" db="EMBL/GenBank/DDBJ databases">
        <title>Cephalotus genome sequencing.</title>
        <authorList>
            <person name="Fukushima K."/>
            <person name="Hasebe M."/>
            <person name="Fang X."/>
        </authorList>
    </citation>
    <scope>NUCLEOTIDE SEQUENCE [LARGE SCALE GENOMIC DNA]</scope>
    <source>
        <strain evidence="4">cv. St1</strain>
    </source>
</reference>
<protein>
    <submittedName>
        <fullName evidence="3">Asp_protease_2 domain-containing protein</fullName>
    </submittedName>
</protein>
<dbReference type="InParanoid" id="A0A1Q3B8W5"/>
<dbReference type="InterPro" id="IPR056924">
    <property type="entry name" value="SH3_Tf2-1"/>
</dbReference>
<keyword evidence="3" id="KW-0378">Hydrolase</keyword>
<dbReference type="PANTHER" id="PTHR35046:SF9">
    <property type="entry name" value="RNA-DIRECTED DNA POLYMERASE"/>
    <property type="match status" value="1"/>
</dbReference>
<evidence type="ECO:0000313" key="4">
    <source>
        <dbReference type="Proteomes" id="UP000187406"/>
    </source>
</evidence>
<evidence type="ECO:0000259" key="2">
    <source>
        <dbReference type="Pfam" id="PF24626"/>
    </source>
</evidence>
<evidence type="ECO:0000256" key="1">
    <source>
        <dbReference type="SAM" id="Coils"/>
    </source>
</evidence>
<dbReference type="PANTHER" id="PTHR35046">
    <property type="entry name" value="ZINC KNUCKLE (CCHC-TYPE) FAMILY PROTEIN"/>
    <property type="match status" value="1"/>
</dbReference>
<organism evidence="3 4">
    <name type="scientific">Cephalotus follicularis</name>
    <name type="common">Albany pitcher plant</name>
    <dbReference type="NCBI Taxonomy" id="3775"/>
    <lineage>
        <taxon>Eukaryota</taxon>
        <taxon>Viridiplantae</taxon>
        <taxon>Streptophyta</taxon>
        <taxon>Embryophyta</taxon>
        <taxon>Tracheophyta</taxon>
        <taxon>Spermatophyta</taxon>
        <taxon>Magnoliopsida</taxon>
        <taxon>eudicotyledons</taxon>
        <taxon>Gunneridae</taxon>
        <taxon>Pentapetalae</taxon>
        <taxon>rosids</taxon>
        <taxon>fabids</taxon>
        <taxon>Oxalidales</taxon>
        <taxon>Cephalotaceae</taxon>
        <taxon>Cephalotus</taxon>
    </lineage>
</organism>
<gene>
    <name evidence="3" type="ORF">CFOL_v3_07887</name>
</gene>
<keyword evidence="4" id="KW-1185">Reference proteome</keyword>
<dbReference type="Pfam" id="PF24626">
    <property type="entry name" value="SH3_Tf2-1"/>
    <property type="match status" value="1"/>
</dbReference>
<dbReference type="GO" id="GO:0006508">
    <property type="term" value="P:proteolysis"/>
    <property type="evidence" value="ECO:0007669"/>
    <property type="project" value="UniProtKB-KW"/>
</dbReference>